<evidence type="ECO:0000259" key="3">
    <source>
        <dbReference type="PROSITE" id="PS50089"/>
    </source>
</evidence>
<dbReference type="PROSITE" id="PS50089">
    <property type="entry name" value="ZF_RING_2"/>
    <property type="match status" value="1"/>
</dbReference>
<reference evidence="5" key="1">
    <citation type="journal article" date="2017" name="Nucleic Acids Res.">
        <title>Proteogenomics produces comprehensive and highly accurate protein-coding gene annotation in a complete genome assembly of Malassezia sympodialis.</title>
        <authorList>
            <person name="Zhu Y."/>
            <person name="Engstroem P.G."/>
            <person name="Tellgren-Roth C."/>
            <person name="Baudo C.D."/>
            <person name="Kennell J.C."/>
            <person name="Sun S."/>
            <person name="Billmyre R.B."/>
            <person name="Schroeder M.S."/>
            <person name="Andersson A."/>
            <person name="Holm T."/>
            <person name="Sigurgeirsson B."/>
            <person name="Wu G."/>
            <person name="Sankaranarayanan S.R."/>
            <person name="Siddharthan R."/>
            <person name="Sanyal K."/>
            <person name="Lundeberg J."/>
            <person name="Nystedt B."/>
            <person name="Boekhout T."/>
            <person name="Dawson T.L. Jr."/>
            <person name="Heitman J."/>
            <person name="Scheynius A."/>
            <person name="Lehtioe J."/>
        </authorList>
    </citation>
    <scope>NUCLEOTIDE SEQUENCE [LARGE SCALE GENOMIC DNA]</scope>
    <source>
        <strain evidence="5">ATCC 42132</strain>
    </source>
</reference>
<dbReference type="AlphaFoldDB" id="A0A1M8A4F8"/>
<gene>
    <name evidence="4" type="ORF">MSYG_1620</name>
</gene>
<dbReference type="OrthoDB" id="2551464at2759"/>
<dbReference type="GO" id="GO:0008270">
    <property type="term" value="F:zinc ion binding"/>
    <property type="evidence" value="ECO:0007669"/>
    <property type="project" value="UniProtKB-KW"/>
</dbReference>
<dbReference type="SUPFAM" id="SSF57850">
    <property type="entry name" value="RING/U-box"/>
    <property type="match status" value="1"/>
</dbReference>
<dbReference type="CDD" id="cd16448">
    <property type="entry name" value="RING-H2"/>
    <property type="match status" value="1"/>
</dbReference>
<accession>A0A1M8A4F8</accession>
<dbReference type="GO" id="GO:0006511">
    <property type="term" value="P:ubiquitin-dependent protein catabolic process"/>
    <property type="evidence" value="ECO:0007669"/>
    <property type="project" value="TreeGrafter"/>
</dbReference>
<name>A0A1M8A4F8_MALS4</name>
<feature type="compositionally biased region" description="Polar residues" evidence="2">
    <location>
        <begin position="143"/>
        <end position="190"/>
    </location>
</feature>
<feature type="region of interest" description="Disordered" evidence="2">
    <location>
        <begin position="123"/>
        <end position="194"/>
    </location>
</feature>
<feature type="compositionally biased region" description="Basic and acidic residues" evidence="2">
    <location>
        <begin position="536"/>
        <end position="550"/>
    </location>
</feature>
<evidence type="ECO:0000256" key="2">
    <source>
        <dbReference type="SAM" id="MobiDB-lite"/>
    </source>
</evidence>
<evidence type="ECO:0000256" key="1">
    <source>
        <dbReference type="PROSITE-ProRule" id="PRU00175"/>
    </source>
</evidence>
<dbReference type="EMBL" id="LT671822">
    <property type="protein sequence ID" value="SHO77279.1"/>
    <property type="molecule type" value="Genomic_DNA"/>
</dbReference>
<dbReference type="Gene3D" id="3.30.40.10">
    <property type="entry name" value="Zinc/RING finger domain, C3HC4 (zinc finger)"/>
    <property type="match status" value="1"/>
</dbReference>
<dbReference type="STRING" id="1230383.A0A1M8A4F8"/>
<feature type="region of interest" description="Disordered" evidence="2">
    <location>
        <begin position="1"/>
        <end position="26"/>
    </location>
</feature>
<dbReference type="Proteomes" id="UP000186303">
    <property type="component" value="Chromosome 2"/>
</dbReference>
<evidence type="ECO:0000313" key="5">
    <source>
        <dbReference type="Proteomes" id="UP000186303"/>
    </source>
</evidence>
<dbReference type="VEuPathDB" id="FungiDB:MSYG_1620"/>
<organism evidence="4 5">
    <name type="scientific">Malassezia sympodialis (strain ATCC 42132)</name>
    <name type="common">Atopic eczema-associated yeast</name>
    <dbReference type="NCBI Taxonomy" id="1230383"/>
    <lineage>
        <taxon>Eukaryota</taxon>
        <taxon>Fungi</taxon>
        <taxon>Dikarya</taxon>
        <taxon>Basidiomycota</taxon>
        <taxon>Ustilaginomycotina</taxon>
        <taxon>Malasseziomycetes</taxon>
        <taxon>Malasseziales</taxon>
        <taxon>Malasseziaceae</taxon>
        <taxon>Malassezia</taxon>
    </lineage>
</organism>
<keyword evidence="1" id="KW-0862">Zinc</keyword>
<protein>
    <recommendedName>
        <fullName evidence="3">RING-type domain-containing protein</fullName>
    </recommendedName>
</protein>
<evidence type="ECO:0000313" key="4">
    <source>
        <dbReference type="EMBL" id="SHO77279.1"/>
    </source>
</evidence>
<keyword evidence="5" id="KW-1185">Reference proteome</keyword>
<dbReference type="InterPro" id="IPR013083">
    <property type="entry name" value="Znf_RING/FYVE/PHD"/>
</dbReference>
<dbReference type="InterPro" id="IPR051826">
    <property type="entry name" value="E3_ubiquitin-ligase_domain"/>
</dbReference>
<feature type="compositionally biased region" description="Polar residues" evidence="2">
    <location>
        <begin position="77"/>
        <end position="89"/>
    </location>
</feature>
<dbReference type="InterPro" id="IPR001841">
    <property type="entry name" value="Znf_RING"/>
</dbReference>
<keyword evidence="1" id="KW-0863">Zinc-finger</keyword>
<feature type="domain" description="RING-type" evidence="3">
    <location>
        <begin position="315"/>
        <end position="376"/>
    </location>
</feature>
<feature type="region of interest" description="Disordered" evidence="2">
    <location>
        <begin position="531"/>
        <end position="550"/>
    </location>
</feature>
<keyword evidence="1" id="KW-0479">Metal-binding</keyword>
<dbReference type="GO" id="GO:0061630">
    <property type="term" value="F:ubiquitin protein ligase activity"/>
    <property type="evidence" value="ECO:0007669"/>
    <property type="project" value="TreeGrafter"/>
</dbReference>
<feature type="region of interest" description="Disordered" evidence="2">
    <location>
        <begin position="69"/>
        <end position="94"/>
    </location>
</feature>
<feature type="compositionally biased region" description="Polar residues" evidence="2">
    <location>
        <begin position="10"/>
        <end position="24"/>
    </location>
</feature>
<proteinExistence type="predicted"/>
<dbReference type="PANTHER" id="PTHR22765">
    <property type="entry name" value="RING FINGER AND PROTEASE ASSOCIATED DOMAIN-CONTAINING"/>
    <property type="match status" value="1"/>
</dbReference>
<dbReference type="PANTHER" id="PTHR22765:SF411">
    <property type="entry name" value="OS02G0248440 PROTEIN"/>
    <property type="match status" value="1"/>
</dbReference>
<sequence>MEHTDADPTFLTSDISVQNATDSSIPEDRITTAISPNVSQNAPSQMTLSEQVEQAWNAAIDAPEDSEQALNIPDMSGSFTEQDSSQGSPPSNPTYGLRASVGFLLNRCIDAITSSIFNHREAHPANRDDTMSENTGFVDPASVESNDMLTPNDHNTSDPEPQSIETSVHDLNSNNEMAPTSPQSTSTDASSLPRPPQFLMHIPQDVSPFPFGFLYDANSSMAWPILDQFEQPQSSESNENCRTVHVLGRPFRLIVTVTTGGPREEPDANKAFAYVKGLEVVDADLRARMQHLGMSDISEYGFVDDDRSSEYVTGCPVCLEPYLDDDKPSWLVGEEQEIMERIVALPCPGFHTMHGACIFNWLKSRAPSKWTCPYCRNPLDPKNPTLKACGTDSKPRTIREYVRSEERRSGWRCDAPTCFPDYEAGTQASHMIQLFPCRHQIHLDCLCTCLRLQRTQEHGSLSFQTEDNDAYDYEGQESDSDSDHTYDVCRMSRSEHVPHCNENILTNPDTIGKWVTCAACRKDAWAELPTRRRPRPRQELHSHLSKSTEL</sequence>